<dbReference type="Gene3D" id="3.40.50.300">
    <property type="entry name" value="P-loop containing nucleotide triphosphate hydrolases"/>
    <property type="match status" value="2"/>
</dbReference>
<gene>
    <name evidence="7" type="ORF">H257_08530</name>
</gene>
<dbReference type="InterPro" id="IPR011545">
    <property type="entry name" value="DEAD/DEAH_box_helicase_dom"/>
</dbReference>
<dbReference type="PANTHER" id="PTHR18934">
    <property type="entry name" value="ATP-DEPENDENT RNA HELICASE"/>
    <property type="match status" value="1"/>
</dbReference>
<evidence type="ECO:0000259" key="5">
    <source>
        <dbReference type="PROSITE" id="PS51192"/>
    </source>
</evidence>
<dbReference type="SUPFAM" id="SSF52540">
    <property type="entry name" value="P-loop containing nucleoside triphosphate hydrolases"/>
    <property type="match status" value="1"/>
</dbReference>
<dbReference type="InterPro" id="IPR006086">
    <property type="entry name" value="XPG-I_dom"/>
</dbReference>
<dbReference type="CDD" id="cd18791">
    <property type="entry name" value="SF2_C_RHA"/>
    <property type="match status" value="1"/>
</dbReference>
<dbReference type="GO" id="GO:0003723">
    <property type="term" value="F:RNA binding"/>
    <property type="evidence" value="ECO:0007669"/>
    <property type="project" value="TreeGrafter"/>
</dbReference>
<dbReference type="GO" id="GO:0016787">
    <property type="term" value="F:hydrolase activity"/>
    <property type="evidence" value="ECO:0007669"/>
    <property type="project" value="UniProtKB-KW"/>
</dbReference>
<keyword evidence="3" id="KW-0067">ATP-binding</keyword>
<evidence type="ECO:0000259" key="6">
    <source>
        <dbReference type="PROSITE" id="PS51194"/>
    </source>
</evidence>
<keyword evidence="2" id="KW-0378">Hydrolase</keyword>
<feature type="domain" description="Helicase C-terminal" evidence="6">
    <location>
        <begin position="972"/>
        <end position="1138"/>
    </location>
</feature>
<dbReference type="CDD" id="cd17917">
    <property type="entry name" value="DEXHc_RHA-like"/>
    <property type="match status" value="1"/>
</dbReference>
<dbReference type="InterPro" id="IPR029060">
    <property type="entry name" value="PIN-like_dom_sf"/>
</dbReference>
<dbReference type="SMART" id="SM00490">
    <property type="entry name" value="HELICc"/>
    <property type="match status" value="1"/>
</dbReference>
<keyword evidence="1" id="KW-0547">Nucleotide-binding</keyword>
<dbReference type="RefSeq" id="XP_009832732.1">
    <property type="nucleotide sequence ID" value="XM_009834430.1"/>
</dbReference>
<dbReference type="InterPro" id="IPR002464">
    <property type="entry name" value="DNA/RNA_helicase_DEAH_CS"/>
</dbReference>
<dbReference type="GO" id="GO:0005524">
    <property type="term" value="F:ATP binding"/>
    <property type="evidence" value="ECO:0007669"/>
    <property type="project" value="UniProtKB-KW"/>
</dbReference>
<dbReference type="GO" id="GO:0004386">
    <property type="term" value="F:helicase activity"/>
    <property type="evidence" value="ECO:0007669"/>
    <property type="project" value="TreeGrafter"/>
</dbReference>
<dbReference type="SUPFAM" id="SSF88723">
    <property type="entry name" value="PIN domain-like"/>
    <property type="match status" value="1"/>
</dbReference>
<dbReference type="GO" id="GO:0004518">
    <property type="term" value="F:nuclease activity"/>
    <property type="evidence" value="ECO:0007669"/>
    <property type="project" value="InterPro"/>
</dbReference>
<dbReference type="EMBL" id="KI913132">
    <property type="protein sequence ID" value="ETV77622.1"/>
    <property type="molecule type" value="Genomic_DNA"/>
</dbReference>
<dbReference type="SMART" id="SM00487">
    <property type="entry name" value="DEXDc"/>
    <property type="match status" value="1"/>
</dbReference>
<dbReference type="InterPro" id="IPR014001">
    <property type="entry name" value="Helicase_ATP-bd"/>
</dbReference>
<feature type="region of interest" description="Disordered" evidence="4">
    <location>
        <begin position="665"/>
        <end position="694"/>
    </location>
</feature>
<sequence length="1689" mass="187703">MGIRGLTAYVAARQDACATEVDDLKNVTLGVDLDSFLHFACRELANSYNAQWLLLGGDARALYVWVREWMQPLFKRKIRLKFVRDPPGMLNIIKDVTHGKRRAEKTDKTKALMRGLFATTTPSSPQGVDDNITVPAPPSTMTDPSDLVQLTADAATNLMDTQAVFAFARKALVRCLKHAGCTIVTAPTEADETLGEMVRSKAIYAVVARDSDYLFMYKMRYITLSSIVVDPSSETVRATVFDTDQLAAASGLAPEKLVEWAIVCGNDFTPYVDLHFHLAEALHLPSLRQTHGNYNIGDALVWLQTHLGPSNNWLDDPEFHQLLADDTDLLAHVYGIYSFYGAGDQVKSRFPHASRHSVLSAAEWKYVRKLLDKLMLPSFTIDVLYDQRRSINKRSMLLGLSACPMLAAARAGTYGLLGQTHVEEYETCIVTGDRLTRTVQVNPCDMVLKTMNQHAKSKRVHKAKAMVLTWVESSPAVHAAMAAWHPPKKQPDLKYVGYALGMVLASTPVNRLSSPSWMALLLTSVVSICLQKDKRGGFPFASSVGLTRELVELTARFLSSLEALSHVFDILTLHTDVNMHAFYSASLVVYFLSNGPISKSNVRDILLDPALGLSAENVMSCLWSFHTLMAVFAKALPPSSVPSTSSSLLMPSQVIAKHVDKMAAKGTKAAPTKQKHKPVQAASAQTPSTDDKSPLVLEPLAWDEDVDKSLVESKQQPPPRVADLRQLIFTLPVYKHKAEILHHVATNPLVVIQGETGCGKSTSVPQFLLDEAIDTANIYVTQPRRVAAITLAATVAKMRGETVGKTIGYRVGQVQKDSEATQITYVTTGYMLERLIHSPDSVDRVSHLILDEAHERSMDMDMLLLMLATNWHLWPQLKLVIMSATMDSSIFFQYFKPVLPVAMAHSDELFVGSALHPVKTLFLEDMKRIPGLKVTKLADSLNQWDKAIMHDVELMTKKLQNVVTAQLDLCVQVAHTIVQSQGGRGCILIFVSGLSDIQYLHERFETWKMIELFVLHSDIEIDDQAKAFENVEGKLKIILSTNIAESSVTIPDVTHIINTALEKQIVIHSQTKTEVLVRSWCSKASVKQRSGRAGRIRPGVAFHLFTKQFMDTCMDEYTTPELLRKPLDKVVLQMKAQMQHIGLPSALLANALTPPDLSNIHMAYKVLHAYSAVASPSEKDDITAFGLFSVHFPLDIRLCRLLMYGLSAFDWGVGVVDVVILVAVLASPDLHLSPSRFHIASAAKYVEEMKAVLAAKFELQEGQVHSEPLAHWKLIVECLACPHKGHVTALLKKYAISFRRFQTMLVLVGELCARLMRLAKKPTYQNLRALQPSMLRHLVLLQKFSARMYSPDPWTYQHAPLPLLRLLIVLNYPDCLARGRLPDTKPTKGGGNSKESKKKSQTNQPPTQLALQVDRVCKWGLQIPPADFKQLVAPLMLTPETMNVAKRLDGFDLSVSSSSDPLPFSLSLLFFLRERKFPVDLPVLPLWIPGPGDPDALRVRFKELKVGGPIRWLQSPSGKSLNVSGRSIFGLPHTKLDKKMVVGVFAEQLLTGDGSTLMGGCCTLLPPQVDTYYPIVMLMTTKRDVWLYMDGRREFWTQAKVDGDNFAVDNGSVALQPTMNIINTVRQELSRGLVQTLLKRDDSNEAAISTSDMDALFAVHTKKLKGKMDWVRLTLDTTVNVPYPPFHLE</sequence>
<accession>W4GD68</accession>
<dbReference type="GeneID" id="20810526"/>
<dbReference type="InterPro" id="IPR001650">
    <property type="entry name" value="Helicase_C-like"/>
</dbReference>
<dbReference type="OrthoDB" id="66977at2759"/>
<evidence type="ECO:0000256" key="1">
    <source>
        <dbReference type="ARBA" id="ARBA00022741"/>
    </source>
</evidence>
<dbReference type="STRING" id="112090.W4GD68"/>
<dbReference type="Pfam" id="PF00867">
    <property type="entry name" value="XPG_I"/>
    <property type="match status" value="1"/>
</dbReference>
<proteinExistence type="predicted"/>
<dbReference type="Gene3D" id="3.40.50.1010">
    <property type="entry name" value="5'-nuclease"/>
    <property type="match status" value="1"/>
</dbReference>
<dbReference type="PROSITE" id="PS51192">
    <property type="entry name" value="HELICASE_ATP_BIND_1"/>
    <property type="match status" value="1"/>
</dbReference>
<evidence type="ECO:0000256" key="4">
    <source>
        <dbReference type="SAM" id="MobiDB-lite"/>
    </source>
</evidence>
<name>W4GD68_APHAT</name>
<dbReference type="Gene3D" id="1.20.120.1080">
    <property type="match status" value="1"/>
</dbReference>
<feature type="region of interest" description="Disordered" evidence="4">
    <location>
        <begin position="1381"/>
        <end position="1407"/>
    </location>
</feature>
<organism evidence="7">
    <name type="scientific">Aphanomyces astaci</name>
    <name type="common">Crayfish plague agent</name>
    <dbReference type="NCBI Taxonomy" id="112090"/>
    <lineage>
        <taxon>Eukaryota</taxon>
        <taxon>Sar</taxon>
        <taxon>Stramenopiles</taxon>
        <taxon>Oomycota</taxon>
        <taxon>Saprolegniomycetes</taxon>
        <taxon>Saprolegniales</taxon>
        <taxon>Verrucalvaceae</taxon>
        <taxon>Aphanomyces</taxon>
    </lineage>
</organism>
<dbReference type="PANTHER" id="PTHR18934:SF145">
    <property type="entry name" value="ATP-DEPENDENT RNA HELICASE DHX57-RELATED"/>
    <property type="match status" value="1"/>
</dbReference>
<protein>
    <recommendedName>
        <fullName evidence="8">Helicase ATP-binding domain-containing protein</fullName>
    </recommendedName>
</protein>
<evidence type="ECO:0000256" key="2">
    <source>
        <dbReference type="ARBA" id="ARBA00022801"/>
    </source>
</evidence>
<dbReference type="PROSITE" id="PS51194">
    <property type="entry name" value="HELICASE_CTER"/>
    <property type="match status" value="1"/>
</dbReference>
<feature type="domain" description="Helicase ATP-binding" evidence="5">
    <location>
        <begin position="741"/>
        <end position="904"/>
    </location>
</feature>
<evidence type="ECO:0000313" key="7">
    <source>
        <dbReference type="EMBL" id="ETV77622.1"/>
    </source>
</evidence>
<evidence type="ECO:0008006" key="8">
    <source>
        <dbReference type="Google" id="ProtNLM"/>
    </source>
</evidence>
<evidence type="ECO:0000256" key="3">
    <source>
        <dbReference type="ARBA" id="ARBA00022840"/>
    </source>
</evidence>
<dbReference type="Pfam" id="PF00271">
    <property type="entry name" value="Helicase_C"/>
    <property type="match status" value="1"/>
</dbReference>
<dbReference type="PROSITE" id="PS00690">
    <property type="entry name" value="DEAH_ATP_HELICASE"/>
    <property type="match status" value="1"/>
</dbReference>
<reference evidence="7" key="1">
    <citation type="submission" date="2013-12" db="EMBL/GenBank/DDBJ databases">
        <title>The Genome Sequence of Aphanomyces astaci APO3.</title>
        <authorList>
            <consortium name="The Broad Institute Genomics Platform"/>
            <person name="Russ C."/>
            <person name="Tyler B."/>
            <person name="van West P."/>
            <person name="Dieguez-Uribeondo J."/>
            <person name="Young S.K."/>
            <person name="Zeng Q."/>
            <person name="Gargeya S."/>
            <person name="Fitzgerald M."/>
            <person name="Abouelleil A."/>
            <person name="Alvarado L."/>
            <person name="Chapman S.B."/>
            <person name="Gainer-Dewar J."/>
            <person name="Goldberg J."/>
            <person name="Griggs A."/>
            <person name="Gujja S."/>
            <person name="Hansen M."/>
            <person name="Howarth C."/>
            <person name="Imamovic A."/>
            <person name="Ireland A."/>
            <person name="Larimer J."/>
            <person name="McCowan C."/>
            <person name="Murphy C."/>
            <person name="Pearson M."/>
            <person name="Poon T.W."/>
            <person name="Priest M."/>
            <person name="Roberts A."/>
            <person name="Saif S."/>
            <person name="Shea T."/>
            <person name="Sykes S."/>
            <person name="Wortman J."/>
            <person name="Nusbaum C."/>
            <person name="Birren B."/>
        </authorList>
    </citation>
    <scope>NUCLEOTIDE SEQUENCE [LARGE SCALE GENOMIC DNA]</scope>
    <source>
        <strain evidence="7">APO3</strain>
    </source>
</reference>
<dbReference type="Pfam" id="PF00270">
    <property type="entry name" value="DEAD"/>
    <property type="match status" value="1"/>
</dbReference>
<dbReference type="InterPro" id="IPR027417">
    <property type="entry name" value="P-loop_NTPase"/>
</dbReference>
<dbReference type="VEuPathDB" id="FungiDB:H257_08530"/>